<gene>
    <name evidence="1" type="ORF">HND93_32730</name>
</gene>
<dbReference type="Proteomes" id="UP000584642">
    <property type="component" value="Unassembled WGS sequence"/>
</dbReference>
<keyword evidence="2" id="KW-1185">Reference proteome</keyword>
<accession>A0ABX2TJG9</accession>
<comment type="caution">
    <text evidence="1">The sequence shown here is derived from an EMBL/GenBank/DDBJ whole genome shotgun (WGS) entry which is preliminary data.</text>
</comment>
<protein>
    <recommendedName>
        <fullName evidence="3">DUF4402 domain-containing protein</fullName>
    </recommendedName>
</protein>
<evidence type="ECO:0000313" key="1">
    <source>
        <dbReference type="EMBL" id="NYZ24494.1"/>
    </source>
</evidence>
<organism evidence="1 2">
    <name type="scientific">Azospirillum oleiclasticum</name>
    <dbReference type="NCBI Taxonomy" id="2735135"/>
    <lineage>
        <taxon>Bacteria</taxon>
        <taxon>Pseudomonadati</taxon>
        <taxon>Pseudomonadota</taxon>
        <taxon>Alphaproteobacteria</taxon>
        <taxon>Rhodospirillales</taxon>
        <taxon>Azospirillaceae</taxon>
        <taxon>Azospirillum</taxon>
    </lineage>
</organism>
<sequence length="133" mass="13460">MTSTPNIPPGGGHAYSFPIRLAGVWTADVAAAARHVLQGRHRILGAVAVARASSGTSPTCAVDIKVGNSSVLAEPLEITATAATYATMVNLTAEGGSAWPTVPAGGVITIGLDIGGTTPSWTDIDVTLHLARF</sequence>
<evidence type="ECO:0000313" key="2">
    <source>
        <dbReference type="Proteomes" id="UP000584642"/>
    </source>
</evidence>
<dbReference type="RefSeq" id="WP_180286273.1">
    <property type="nucleotide sequence ID" value="NZ_JABFDB010000041.1"/>
</dbReference>
<reference evidence="1 2" key="1">
    <citation type="submission" date="2020-05" db="EMBL/GenBank/DDBJ databases">
        <title>Azospirillum oleiclasticum sp. nov, a nitrogen-fixing and heavy crude oil-emulsifying bacterium isolated from the crude oil of Yumen Oilfield.</title>
        <authorList>
            <person name="Wu D."/>
            <person name="Cai M."/>
            <person name="Zhang X."/>
        </authorList>
    </citation>
    <scope>NUCLEOTIDE SEQUENCE [LARGE SCALE GENOMIC DNA]</scope>
    <source>
        <strain evidence="1 2">ROY-1-1-2</strain>
    </source>
</reference>
<name>A0ABX2TJG9_9PROT</name>
<dbReference type="EMBL" id="JABFDB010000041">
    <property type="protein sequence ID" value="NYZ24494.1"/>
    <property type="molecule type" value="Genomic_DNA"/>
</dbReference>
<proteinExistence type="predicted"/>
<evidence type="ECO:0008006" key="3">
    <source>
        <dbReference type="Google" id="ProtNLM"/>
    </source>
</evidence>